<comment type="similarity">
    <text evidence="2 14 15">Belongs to the TonB-dependent receptor family.</text>
</comment>
<evidence type="ECO:0000256" key="6">
    <source>
        <dbReference type="ARBA" id="ARBA00022692"/>
    </source>
</evidence>
<evidence type="ECO:0000256" key="14">
    <source>
        <dbReference type="PROSITE-ProRule" id="PRU01360"/>
    </source>
</evidence>
<comment type="subcellular location">
    <subcellularLocation>
        <location evidence="1 14">Cell outer membrane</location>
        <topology evidence="1 14">Multi-pass membrane protein</topology>
    </subcellularLocation>
</comment>
<dbReference type="Pfam" id="PF07715">
    <property type="entry name" value="Plug"/>
    <property type="match status" value="1"/>
</dbReference>
<keyword evidence="4 14" id="KW-1134">Transmembrane beta strand</keyword>
<dbReference type="InterPro" id="IPR012910">
    <property type="entry name" value="Plug_dom"/>
</dbReference>
<accession>A0ABZ0BCL9</accession>
<keyword evidence="9" id="KW-0406">Ion transport</keyword>
<feature type="chain" id="PRO_5045230341" evidence="17">
    <location>
        <begin position="31"/>
        <end position="738"/>
    </location>
</feature>
<evidence type="ECO:0000313" key="21">
    <source>
        <dbReference type="Proteomes" id="UP001302249"/>
    </source>
</evidence>
<proteinExistence type="inferred from homology"/>
<keyword evidence="6 14" id="KW-0812">Transmembrane</keyword>
<dbReference type="PANTHER" id="PTHR32552:SF89">
    <property type="entry name" value="CATECHOLATE SIDEROPHORE RECEPTOR FIU"/>
    <property type="match status" value="1"/>
</dbReference>
<gene>
    <name evidence="20" type="ORF">RPR59_01925</name>
</gene>
<organism evidence="20 21">
    <name type="scientific">Stakelama saccharophila</name>
    <dbReference type="NCBI Taxonomy" id="3075605"/>
    <lineage>
        <taxon>Bacteria</taxon>
        <taxon>Pseudomonadati</taxon>
        <taxon>Pseudomonadota</taxon>
        <taxon>Alphaproteobacteria</taxon>
        <taxon>Sphingomonadales</taxon>
        <taxon>Sphingomonadaceae</taxon>
        <taxon>Stakelama</taxon>
    </lineage>
</organism>
<dbReference type="InterPro" id="IPR037066">
    <property type="entry name" value="Plug_dom_sf"/>
</dbReference>
<keyword evidence="13 14" id="KW-0998">Cell outer membrane</keyword>
<evidence type="ECO:0000256" key="12">
    <source>
        <dbReference type="ARBA" id="ARBA00023170"/>
    </source>
</evidence>
<evidence type="ECO:0000259" key="19">
    <source>
        <dbReference type="Pfam" id="PF07715"/>
    </source>
</evidence>
<reference evidence="20 21" key="1">
    <citation type="submission" date="2023-09" db="EMBL/GenBank/DDBJ databases">
        <authorList>
            <person name="Rey-Velasco X."/>
        </authorList>
    </citation>
    <scope>NUCLEOTIDE SEQUENCE [LARGE SCALE GENOMIC DNA]</scope>
    <source>
        <strain evidence="20 21">W311</strain>
    </source>
</reference>
<evidence type="ECO:0000256" key="10">
    <source>
        <dbReference type="ARBA" id="ARBA00023077"/>
    </source>
</evidence>
<keyword evidence="3 14" id="KW-0813">Transport</keyword>
<dbReference type="InterPro" id="IPR000531">
    <property type="entry name" value="Beta-barrel_TonB"/>
</dbReference>
<evidence type="ECO:0000256" key="17">
    <source>
        <dbReference type="SAM" id="SignalP"/>
    </source>
</evidence>
<evidence type="ECO:0000256" key="16">
    <source>
        <dbReference type="SAM" id="MobiDB-lite"/>
    </source>
</evidence>
<dbReference type="InterPro" id="IPR036942">
    <property type="entry name" value="Beta-barrel_TonB_sf"/>
</dbReference>
<evidence type="ECO:0000256" key="7">
    <source>
        <dbReference type="ARBA" id="ARBA00022729"/>
    </source>
</evidence>
<evidence type="ECO:0000313" key="20">
    <source>
        <dbReference type="EMBL" id="WNO54039.1"/>
    </source>
</evidence>
<dbReference type="InterPro" id="IPR039426">
    <property type="entry name" value="TonB-dep_rcpt-like"/>
</dbReference>
<dbReference type="PROSITE" id="PS51257">
    <property type="entry name" value="PROKAR_LIPOPROTEIN"/>
    <property type="match status" value="1"/>
</dbReference>
<dbReference type="PROSITE" id="PS52016">
    <property type="entry name" value="TONB_DEPENDENT_REC_3"/>
    <property type="match status" value="1"/>
</dbReference>
<evidence type="ECO:0000256" key="2">
    <source>
        <dbReference type="ARBA" id="ARBA00009810"/>
    </source>
</evidence>
<dbReference type="CDD" id="cd01347">
    <property type="entry name" value="ligand_gated_channel"/>
    <property type="match status" value="1"/>
</dbReference>
<evidence type="ECO:0000256" key="9">
    <source>
        <dbReference type="ARBA" id="ARBA00023065"/>
    </source>
</evidence>
<dbReference type="PANTHER" id="PTHR32552">
    <property type="entry name" value="FERRICHROME IRON RECEPTOR-RELATED"/>
    <property type="match status" value="1"/>
</dbReference>
<sequence length="738" mass="78323">MTRSTTGHGAGFLALGCVGFVASIAAPAHAQSTDIQAGEQPTRLEGVTVRDTAAKDEYGADMVQSPKATAPLVDTPRTIDTVSRAILEDTAAFSFQDALRTVPGITFDAGEGGTANRDAPQIRGVDSTGDTYVDGARDLGSQLRDSFNVERIEVFKGPSSAFGGRGAAGGAINIVTKAPTVDDFATASATAGTADLARFTVDVNRRLSDKLAVRLNAMAQDAGVAGRDAIEDDRWGIAPSVTWGIGTATRATLSYYHYETDGTPDYGIPLTPGEFGVERHPADVDYDNFYGLTSRDFQKTAVDAATFQFSHAFANGWLLSETARYSHSKNAYVATNPDDSQGNVDNGYVYRSVKSRRSTNDSLVNNLNLSGQIDTGGLSHSISTGFELATSKTSNPGYTYPRPDSVCTRADIDAGNGNCTLLADPDPSDPSPFAITRGRGINSADSSEVGLYAFDTVTILPQLLLNGGVRWTTFDASTQSGDPGSQLDTFENKSDFFTWQGAAIVKPTPETSLYVSYADAKDPPGSDVGEGSNNLSGPGRRGDGNYLQEPQTTENWEAGGKAELLDGAMLLTAAVFQIDRSNIISNDPVNGPTPIADKARTRGVELGASGRAGPVSISAGYSYLDAKVRGGDNDGNRLPLTRKHNLAVTADWQVTPAFNIGGGVYHGSKLYGDPENLISAAGYWRFDAHAGYVINEHLELSANIKNIGDERYISKIRYPHYATPAQGRQALATLTVRY</sequence>
<keyword evidence="8" id="KW-0408">Iron</keyword>
<keyword evidence="7 17" id="KW-0732">Signal</keyword>
<dbReference type="InterPro" id="IPR010105">
    <property type="entry name" value="TonB_sidphr_rcpt"/>
</dbReference>
<feature type="region of interest" description="Disordered" evidence="16">
    <location>
        <begin position="521"/>
        <end position="548"/>
    </location>
</feature>
<evidence type="ECO:0000256" key="1">
    <source>
        <dbReference type="ARBA" id="ARBA00004571"/>
    </source>
</evidence>
<evidence type="ECO:0000256" key="11">
    <source>
        <dbReference type="ARBA" id="ARBA00023136"/>
    </source>
</evidence>
<keyword evidence="10 15" id="KW-0798">TonB box</keyword>
<dbReference type="SUPFAM" id="SSF56935">
    <property type="entry name" value="Porins"/>
    <property type="match status" value="1"/>
</dbReference>
<keyword evidence="11 14" id="KW-0472">Membrane</keyword>
<dbReference type="EMBL" id="CP135076">
    <property type="protein sequence ID" value="WNO54039.1"/>
    <property type="molecule type" value="Genomic_DNA"/>
</dbReference>
<evidence type="ECO:0000256" key="5">
    <source>
        <dbReference type="ARBA" id="ARBA00022496"/>
    </source>
</evidence>
<protein>
    <submittedName>
        <fullName evidence="20">TonB-dependent siderophore receptor</fullName>
    </submittedName>
</protein>
<evidence type="ECO:0000256" key="4">
    <source>
        <dbReference type="ARBA" id="ARBA00022452"/>
    </source>
</evidence>
<dbReference type="RefSeq" id="WP_313916103.1">
    <property type="nucleotide sequence ID" value="NZ_CP135076.1"/>
</dbReference>
<evidence type="ECO:0000256" key="15">
    <source>
        <dbReference type="RuleBase" id="RU003357"/>
    </source>
</evidence>
<evidence type="ECO:0000259" key="18">
    <source>
        <dbReference type="Pfam" id="PF00593"/>
    </source>
</evidence>
<evidence type="ECO:0000256" key="3">
    <source>
        <dbReference type="ARBA" id="ARBA00022448"/>
    </source>
</evidence>
<feature type="domain" description="TonB-dependent receptor plug" evidence="19">
    <location>
        <begin position="72"/>
        <end position="171"/>
    </location>
</feature>
<keyword evidence="5" id="KW-0410">Iron transport</keyword>
<dbReference type="Gene3D" id="2.170.130.10">
    <property type="entry name" value="TonB-dependent receptor, plug domain"/>
    <property type="match status" value="1"/>
</dbReference>
<feature type="signal peptide" evidence="17">
    <location>
        <begin position="1"/>
        <end position="30"/>
    </location>
</feature>
<dbReference type="Pfam" id="PF00593">
    <property type="entry name" value="TonB_dep_Rec_b-barrel"/>
    <property type="match status" value="1"/>
</dbReference>
<keyword evidence="21" id="KW-1185">Reference proteome</keyword>
<dbReference type="Proteomes" id="UP001302249">
    <property type="component" value="Chromosome"/>
</dbReference>
<evidence type="ECO:0000256" key="8">
    <source>
        <dbReference type="ARBA" id="ARBA00023004"/>
    </source>
</evidence>
<dbReference type="NCBIfam" id="TIGR01783">
    <property type="entry name" value="TonB-siderophor"/>
    <property type="match status" value="1"/>
</dbReference>
<evidence type="ECO:0000256" key="13">
    <source>
        <dbReference type="ARBA" id="ARBA00023237"/>
    </source>
</evidence>
<feature type="domain" description="TonB-dependent receptor-like beta-barrel" evidence="18">
    <location>
        <begin position="243"/>
        <end position="707"/>
    </location>
</feature>
<name>A0ABZ0BCL9_9SPHN</name>
<keyword evidence="12 20" id="KW-0675">Receptor</keyword>
<dbReference type="Gene3D" id="2.40.170.20">
    <property type="entry name" value="TonB-dependent receptor, beta-barrel domain"/>
    <property type="match status" value="1"/>
</dbReference>